<feature type="compositionally biased region" description="Acidic residues" evidence="1">
    <location>
        <begin position="121"/>
        <end position="145"/>
    </location>
</feature>
<dbReference type="OrthoDB" id="1112980at2759"/>
<organism evidence="2 3">
    <name type="scientific">Lingula anatina</name>
    <name type="common">Brachiopod</name>
    <name type="synonym">Lingula unguis</name>
    <dbReference type="NCBI Taxonomy" id="7574"/>
    <lineage>
        <taxon>Eukaryota</taxon>
        <taxon>Metazoa</taxon>
        <taxon>Spiralia</taxon>
        <taxon>Lophotrochozoa</taxon>
        <taxon>Brachiopoda</taxon>
        <taxon>Linguliformea</taxon>
        <taxon>Lingulata</taxon>
        <taxon>Lingulida</taxon>
        <taxon>Linguloidea</taxon>
        <taxon>Lingulidae</taxon>
        <taxon>Lingula</taxon>
    </lineage>
</organism>
<feature type="compositionally biased region" description="Basic and acidic residues" evidence="1">
    <location>
        <begin position="180"/>
        <end position="190"/>
    </location>
</feature>
<accession>A0A1S3IRT9</accession>
<feature type="compositionally biased region" description="Basic residues" evidence="1">
    <location>
        <begin position="158"/>
        <end position="168"/>
    </location>
</feature>
<reference evidence="3" key="1">
    <citation type="submission" date="2025-08" db="UniProtKB">
        <authorList>
            <consortium name="RefSeq"/>
        </authorList>
    </citation>
    <scope>IDENTIFICATION</scope>
    <source>
        <tissue evidence="3">Gonads</tissue>
    </source>
</reference>
<proteinExistence type="predicted"/>
<evidence type="ECO:0000313" key="3">
    <source>
        <dbReference type="RefSeq" id="XP_013400646.1"/>
    </source>
</evidence>
<dbReference type="InterPro" id="IPR027921">
    <property type="entry name" value="NOPCHAP1"/>
</dbReference>
<dbReference type="GeneID" id="106166572"/>
<keyword evidence="2" id="KW-1185">Reference proteome</keyword>
<feature type="region of interest" description="Disordered" evidence="1">
    <location>
        <begin position="121"/>
        <end position="190"/>
    </location>
</feature>
<evidence type="ECO:0000313" key="2">
    <source>
        <dbReference type="Proteomes" id="UP000085678"/>
    </source>
</evidence>
<dbReference type="GO" id="GO:0000492">
    <property type="term" value="P:box C/D snoRNP assembly"/>
    <property type="evidence" value="ECO:0007669"/>
    <property type="project" value="InterPro"/>
</dbReference>
<dbReference type="STRING" id="7574.A0A1S3IRT9"/>
<dbReference type="AlphaFoldDB" id="A0A1S3IRT9"/>
<dbReference type="PANTHER" id="PTHR28674:SF1">
    <property type="entry name" value="NOP PROTEIN CHAPERONE 1"/>
    <property type="match status" value="1"/>
</dbReference>
<dbReference type="Proteomes" id="UP000085678">
    <property type="component" value="Unplaced"/>
</dbReference>
<dbReference type="InParanoid" id="A0A1S3IRT9"/>
<name>A0A1S3IRT9_LINAN</name>
<dbReference type="RefSeq" id="XP_013400646.1">
    <property type="nucleotide sequence ID" value="XM_013545192.2"/>
</dbReference>
<dbReference type="GO" id="GO:0062064">
    <property type="term" value="F:box C/D methylation guide snoRNP complex binding"/>
    <property type="evidence" value="ECO:0007669"/>
    <property type="project" value="TreeGrafter"/>
</dbReference>
<sequence>MSAPIGNDSRGCGDTILQPVCEMSTATTKCSTSKDLLHIGGSNPDFLVISKKSAQPVKNGLKTYRTEPSSVLSRVKSFLPKMEEAQLQIQEILKSNPEKLDIEHIDDAEAQVIEMNLALVEQEESSDTSSDENEAETVSDSDTDIEFPCSSVTEKNIKLSKNRRRGNRCKIEEVGETSSENDKQQTEMER</sequence>
<gene>
    <name evidence="3" type="primary">LOC106166572</name>
</gene>
<evidence type="ECO:0000256" key="1">
    <source>
        <dbReference type="SAM" id="MobiDB-lite"/>
    </source>
</evidence>
<dbReference type="PANTHER" id="PTHR28674">
    <property type="entry name" value="SIMILAR TO DNA SEGMENT, CHR 10, WAYNE STATE UNIVERSITY 102,-EXPRESSED"/>
    <property type="match status" value="1"/>
</dbReference>
<protein>
    <submittedName>
        <fullName evidence="3">Uncharacterized protein LOC106166572</fullName>
    </submittedName>
</protein>
<dbReference type="KEGG" id="lak:106166572"/>
<dbReference type="Pfam" id="PF15370">
    <property type="entry name" value="NOPCHAP1"/>
    <property type="match status" value="1"/>
</dbReference>